<name>A0AA92TN16_9BACT</name>
<dbReference type="EMBL" id="QRVN01000004">
    <property type="protein sequence ID" value="RGS48262.1"/>
    <property type="molecule type" value="Genomic_DNA"/>
</dbReference>
<evidence type="ECO:0000313" key="2">
    <source>
        <dbReference type="EMBL" id="RGS48262.1"/>
    </source>
</evidence>
<feature type="domain" description="GmrSD restriction endonucleases N-terminal" evidence="1">
    <location>
        <begin position="16"/>
        <end position="225"/>
    </location>
</feature>
<protein>
    <submittedName>
        <fullName evidence="2">DUF262 domain-containing protein</fullName>
    </submittedName>
</protein>
<gene>
    <name evidence="2" type="ORF">DWX90_03515</name>
</gene>
<accession>A0AA92TN16</accession>
<reference evidence="2 3" key="1">
    <citation type="submission" date="2018-08" db="EMBL/GenBank/DDBJ databases">
        <title>A genome reference for cultivated species of the human gut microbiota.</title>
        <authorList>
            <person name="Zou Y."/>
            <person name="Xue W."/>
            <person name="Luo G."/>
        </authorList>
    </citation>
    <scope>NUCLEOTIDE SEQUENCE [LARGE SCALE GENOMIC DNA]</scope>
    <source>
        <strain evidence="2 3">AF22-1</strain>
    </source>
</reference>
<proteinExistence type="predicted"/>
<dbReference type="InterPro" id="IPR004919">
    <property type="entry name" value="GmrSD_N"/>
</dbReference>
<organism evidence="2 3">
    <name type="scientific">Segatella copri</name>
    <dbReference type="NCBI Taxonomy" id="165179"/>
    <lineage>
        <taxon>Bacteria</taxon>
        <taxon>Pseudomonadati</taxon>
        <taxon>Bacteroidota</taxon>
        <taxon>Bacteroidia</taxon>
        <taxon>Bacteroidales</taxon>
        <taxon>Prevotellaceae</taxon>
        <taxon>Segatella</taxon>
    </lineage>
</organism>
<comment type="caution">
    <text evidence="2">The sequence shown here is derived from an EMBL/GenBank/DDBJ whole genome shotgun (WGS) entry which is preliminary data.</text>
</comment>
<dbReference type="PANTHER" id="PTHR35149">
    <property type="entry name" value="SLL5132 PROTEIN"/>
    <property type="match status" value="1"/>
</dbReference>
<evidence type="ECO:0000313" key="3">
    <source>
        <dbReference type="Proteomes" id="UP000286113"/>
    </source>
</evidence>
<sequence>MENKIDGQGMSLAQVFEDRYVIDYFQREYKWEKKHIEQLIYDLDFAFHESYKNGDTIDDVPAYKPYFMGPYIVSRHHTMYSLIDGQQRLTSLTLLLIYIVKNFPDTKDDLDSLIYKRSFRKEAYNLNIEGRERVMDYLYKDIDFDRTNMSVSESNILSRYTDIEDLFPERLKDVDRIILFSYWLLNKVVLVQILSYSDDNAYTIFETMNDRGFNLTSSEMLKSLLLSKIKDADVRRRCDQKWKENIQRLISVDKDCEQDFFRAWLRGRYLMNVKDTSDVDAIGIGFHRWVKNNMKLFKLTSDSKIESLITDELSFYISIFLSIRVSETSSNGLYPSIFVQNPYGVASSLAYPLYLSVVNQSDLQKDIQNKIKLVSKALDTFVVRRILTHQSVGQSSIRGFMYPLILSVRSLAIEELKDNLVSFLNKYAMMGQKIKPDVVAHYPYKFLRYFQYRVNLYLESLLGNNQVTSYSDCRRSVLVNMMDGRLELTAGFYRTCYSPIYAIAMLFGNDSTDYLKRYRCLIDEPDSEGSVILLEKLNLPQGKKDKKYLNSFLCSLYDALVLQIWSI</sequence>
<dbReference type="Proteomes" id="UP000286113">
    <property type="component" value="Unassembled WGS sequence"/>
</dbReference>
<evidence type="ECO:0000259" key="1">
    <source>
        <dbReference type="Pfam" id="PF03235"/>
    </source>
</evidence>
<dbReference type="Pfam" id="PF03235">
    <property type="entry name" value="GmrSD_N"/>
    <property type="match status" value="1"/>
</dbReference>
<dbReference type="PANTHER" id="PTHR35149:SF2">
    <property type="entry name" value="DUF262 DOMAIN-CONTAINING PROTEIN"/>
    <property type="match status" value="1"/>
</dbReference>
<dbReference type="AlphaFoldDB" id="A0AA92TN16"/>